<keyword evidence="8" id="KW-1185">Reference proteome</keyword>
<organism evidence="7 8">
    <name type="scientific">Aspergillus tanneri</name>
    <dbReference type="NCBI Taxonomy" id="1220188"/>
    <lineage>
        <taxon>Eukaryota</taxon>
        <taxon>Fungi</taxon>
        <taxon>Dikarya</taxon>
        <taxon>Ascomycota</taxon>
        <taxon>Pezizomycotina</taxon>
        <taxon>Eurotiomycetes</taxon>
        <taxon>Eurotiomycetidae</taxon>
        <taxon>Eurotiales</taxon>
        <taxon>Aspergillaceae</taxon>
        <taxon>Aspergillus</taxon>
        <taxon>Aspergillus subgen. Circumdati</taxon>
    </lineage>
</organism>
<dbReference type="Pfam" id="PF07690">
    <property type="entry name" value="MFS_1"/>
    <property type="match status" value="1"/>
</dbReference>
<evidence type="ECO:0000256" key="3">
    <source>
        <dbReference type="ARBA" id="ARBA00022692"/>
    </source>
</evidence>
<evidence type="ECO:0000256" key="1">
    <source>
        <dbReference type="ARBA" id="ARBA00004141"/>
    </source>
</evidence>
<evidence type="ECO:0008006" key="9">
    <source>
        <dbReference type="Google" id="ProtNLM"/>
    </source>
</evidence>
<gene>
    <name evidence="7" type="ORF">EYZ11_003484</name>
</gene>
<dbReference type="AlphaFoldDB" id="A0A4S3JTH6"/>
<evidence type="ECO:0000313" key="7">
    <source>
        <dbReference type="EMBL" id="THC97041.1"/>
    </source>
</evidence>
<protein>
    <recommendedName>
        <fullName evidence="9">Major facilitator superfamily (MFS) profile domain-containing protein</fullName>
    </recommendedName>
</protein>
<keyword evidence="4 6" id="KW-1133">Transmembrane helix</keyword>
<evidence type="ECO:0000256" key="4">
    <source>
        <dbReference type="ARBA" id="ARBA00022989"/>
    </source>
</evidence>
<evidence type="ECO:0000313" key="8">
    <source>
        <dbReference type="Proteomes" id="UP000308092"/>
    </source>
</evidence>
<dbReference type="PANTHER" id="PTHR23502:SF68">
    <property type="entry name" value="MULTIDRUG TRANSPORTER, PUTATIVE (AFU_ORTHOLOGUE AFUA_3G01120)-RELATED"/>
    <property type="match status" value="1"/>
</dbReference>
<dbReference type="Gene3D" id="1.20.1720.10">
    <property type="entry name" value="Multidrug resistance protein D"/>
    <property type="match status" value="1"/>
</dbReference>
<comment type="similarity">
    <text evidence="2">Belongs to the major facilitator superfamily.</text>
</comment>
<sequence>MAQFHSTNTSLAGFVTTIFLLGCTFGPIAIAPLSEIYRRAILYKACMVLFIVFNVNCAVANSLGSLVVYRLLAGIIGSCPATLGAGSIADIIPVENRAGAMAAYVIRVLGPSIDQFGDRRPVKPGHLVLLLSIVVSTTGVWTWHDDVEGESSLFSSSVHASAQTPMWIKATMDVLMVGRMVRRLPWRPSREQSFCPSC</sequence>
<dbReference type="InterPro" id="IPR036259">
    <property type="entry name" value="MFS_trans_sf"/>
</dbReference>
<name>A0A4S3JTH6_9EURO</name>
<dbReference type="STRING" id="1220188.A0A4S3JTH6"/>
<evidence type="ECO:0000256" key="6">
    <source>
        <dbReference type="SAM" id="Phobius"/>
    </source>
</evidence>
<dbReference type="GO" id="GO:0016020">
    <property type="term" value="C:membrane"/>
    <property type="evidence" value="ECO:0007669"/>
    <property type="project" value="UniProtKB-SubCell"/>
</dbReference>
<feature type="transmembrane region" description="Helical" evidence="6">
    <location>
        <begin position="41"/>
        <end position="61"/>
    </location>
</feature>
<reference evidence="7 8" key="1">
    <citation type="submission" date="2019-03" db="EMBL/GenBank/DDBJ databases">
        <title>The genome sequence of a newly discovered highly antifungal drug resistant Aspergillus species, Aspergillus tanneri NIH 1004.</title>
        <authorList>
            <person name="Mounaud S."/>
            <person name="Singh I."/>
            <person name="Joardar V."/>
            <person name="Pakala S."/>
            <person name="Pakala S."/>
            <person name="Venepally P."/>
            <person name="Hoover J."/>
            <person name="Nierman W."/>
            <person name="Chung J."/>
            <person name="Losada L."/>
        </authorList>
    </citation>
    <scope>NUCLEOTIDE SEQUENCE [LARGE SCALE GENOMIC DNA]</scope>
    <source>
        <strain evidence="7 8">NIH1004</strain>
    </source>
</reference>
<evidence type="ECO:0000256" key="5">
    <source>
        <dbReference type="ARBA" id="ARBA00023136"/>
    </source>
</evidence>
<evidence type="ECO:0000256" key="2">
    <source>
        <dbReference type="ARBA" id="ARBA00008335"/>
    </source>
</evidence>
<dbReference type="VEuPathDB" id="FungiDB:EYZ11_003484"/>
<dbReference type="EMBL" id="SOSA01000089">
    <property type="protein sequence ID" value="THC97041.1"/>
    <property type="molecule type" value="Genomic_DNA"/>
</dbReference>
<dbReference type="Proteomes" id="UP000308092">
    <property type="component" value="Unassembled WGS sequence"/>
</dbReference>
<dbReference type="PANTHER" id="PTHR23502">
    <property type="entry name" value="MAJOR FACILITATOR SUPERFAMILY"/>
    <property type="match status" value="1"/>
</dbReference>
<dbReference type="SUPFAM" id="SSF103473">
    <property type="entry name" value="MFS general substrate transporter"/>
    <property type="match status" value="1"/>
</dbReference>
<keyword evidence="5 6" id="KW-0472">Membrane</keyword>
<proteinExistence type="inferred from homology"/>
<feature type="transmembrane region" description="Helical" evidence="6">
    <location>
        <begin position="12"/>
        <end position="34"/>
    </location>
</feature>
<dbReference type="GO" id="GO:0022857">
    <property type="term" value="F:transmembrane transporter activity"/>
    <property type="evidence" value="ECO:0007669"/>
    <property type="project" value="InterPro"/>
</dbReference>
<keyword evidence="3 6" id="KW-0812">Transmembrane</keyword>
<comment type="subcellular location">
    <subcellularLocation>
        <location evidence="1">Membrane</location>
        <topology evidence="1">Multi-pass membrane protein</topology>
    </subcellularLocation>
</comment>
<comment type="caution">
    <text evidence="7">The sequence shown here is derived from an EMBL/GenBank/DDBJ whole genome shotgun (WGS) entry which is preliminary data.</text>
</comment>
<dbReference type="InterPro" id="IPR011701">
    <property type="entry name" value="MFS"/>
</dbReference>
<accession>A0A4S3JTH6</accession>